<dbReference type="PRINTS" id="PR00069">
    <property type="entry name" value="ALDKETRDTASE"/>
</dbReference>
<dbReference type="AlphaFoldDB" id="A0A8D0GMS5"/>
<dbReference type="GeneTree" id="ENSGT00940000153677"/>
<dbReference type="OMA" id="YAHEFET"/>
<dbReference type="Proteomes" id="UP000694392">
    <property type="component" value="Unplaced"/>
</dbReference>
<dbReference type="Gene3D" id="3.20.20.100">
    <property type="entry name" value="NADP-dependent oxidoreductase domain"/>
    <property type="match status" value="1"/>
</dbReference>
<feature type="binding site" evidence="3">
    <location>
        <position position="118"/>
    </location>
    <ligand>
        <name>substrate</name>
    </ligand>
</feature>
<feature type="active site" description="Proton donor" evidence="2">
    <location>
        <position position="56"/>
    </location>
</feature>
<name>A0A8D0GMS5_SPHPU</name>
<evidence type="ECO:0000256" key="1">
    <source>
        <dbReference type="ARBA" id="ARBA00007905"/>
    </source>
</evidence>
<dbReference type="PIRSF" id="PIRSF000097">
    <property type="entry name" value="AKR"/>
    <property type="match status" value="1"/>
</dbReference>
<dbReference type="InterPro" id="IPR018170">
    <property type="entry name" value="Aldo/ket_reductase_CS"/>
</dbReference>
<dbReference type="Ensembl" id="ENSSPUT00000011543.1">
    <property type="protein sequence ID" value="ENSSPUP00000010822.1"/>
    <property type="gene ID" value="ENSSPUG00000008294.1"/>
</dbReference>
<dbReference type="InterPro" id="IPR036812">
    <property type="entry name" value="NAD(P)_OxRdtase_dom_sf"/>
</dbReference>
<feature type="site" description="Lowers pKa of active site Tyr" evidence="4">
    <location>
        <position position="85"/>
    </location>
</feature>
<evidence type="ECO:0000256" key="4">
    <source>
        <dbReference type="PIRSR" id="PIRSR000097-3"/>
    </source>
</evidence>
<dbReference type="PROSITE" id="PS00798">
    <property type="entry name" value="ALDOKETO_REDUCTASE_1"/>
    <property type="match status" value="1"/>
</dbReference>
<accession>A0A8D0GMS5</accession>
<dbReference type="InterPro" id="IPR023210">
    <property type="entry name" value="NADP_OxRdtase_dom"/>
</dbReference>
<feature type="domain" description="NADP-dependent oxidoreductase" evidence="5">
    <location>
        <begin position="20"/>
        <end position="301"/>
    </location>
</feature>
<evidence type="ECO:0000256" key="3">
    <source>
        <dbReference type="PIRSR" id="PIRSR000097-2"/>
    </source>
</evidence>
<dbReference type="Pfam" id="PF00248">
    <property type="entry name" value="Aldo_ket_red"/>
    <property type="match status" value="1"/>
</dbReference>
<evidence type="ECO:0000259" key="5">
    <source>
        <dbReference type="Pfam" id="PF00248"/>
    </source>
</evidence>
<evidence type="ECO:0000256" key="2">
    <source>
        <dbReference type="PIRSR" id="PIRSR000097-1"/>
    </source>
</evidence>
<evidence type="ECO:0000313" key="7">
    <source>
        <dbReference type="Proteomes" id="UP000694392"/>
    </source>
</evidence>
<evidence type="ECO:0000313" key="6">
    <source>
        <dbReference type="Ensembl" id="ENSSPUP00000010822.1"/>
    </source>
</evidence>
<organism evidence="6 7">
    <name type="scientific">Sphenodon punctatus</name>
    <name type="common">Tuatara</name>
    <name type="synonym">Hatteria punctata</name>
    <dbReference type="NCBI Taxonomy" id="8508"/>
    <lineage>
        <taxon>Eukaryota</taxon>
        <taxon>Metazoa</taxon>
        <taxon>Chordata</taxon>
        <taxon>Craniata</taxon>
        <taxon>Vertebrata</taxon>
        <taxon>Euteleostomi</taxon>
        <taxon>Lepidosauria</taxon>
        <taxon>Sphenodontia</taxon>
        <taxon>Sphenodontidae</taxon>
        <taxon>Sphenodon</taxon>
    </lineage>
</organism>
<reference evidence="6" key="1">
    <citation type="submission" date="2025-08" db="UniProtKB">
        <authorList>
            <consortium name="Ensembl"/>
        </authorList>
    </citation>
    <scope>IDENTIFICATION</scope>
</reference>
<dbReference type="InterPro" id="IPR020471">
    <property type="entry name" value="AKR"/>
</dbReference>
<reference evidence="6" key="2">
    <citation type="submission" date="2025-09" db="UniProtKB">
        <authorList>
            <consortium name="Ensembl"/>
        </authorList>
    </citation>
    <scope>IDENTIFICATION</scope>
</reference>
<dbReference type="PANTHER" id="PTHR11732">
    <property type="entry name" value="ALDO/KETO REDUCTASE"/>
    <property type="match status" value="1"/>
</dbReference>
<proteinExistence type="inferred from homology"/>
<keyword evidence="7" id="KW-1185">Reference proteome</keyword>
<dbReference type="SUPFAM" id="SSF51430">
    <property type="entry name" value="NAD(P)-linked oxidoreductase"/>
    <property type="match status" value="1"/>
</dbReference>
<dbReference type="FunFam" id="3.20.20.100:FF:000003">
    <property type="entry name" value="Aldo-keto reductase family 1 member C3"/>
    <property type="match status" value="1"/>
</dbReference>
<dbReference type="GO" id="GO:0016491">
    <property type="term" value="F:oxidoreductase activity"/>
    <property type="evidence" value="ECO:0007669"/>
    <property type="project" value="InterPro"/>
</dbReference>
<comment type="similarity">
    <text evidence="1">Belongs to the aldo/keto reductase family.</text>
</comment>
<sequence length="312" mass="35329">MAFSKNHCIKMNDGNQIPVLGIGTYTPAAVPKTKCEEAIKAAIEIGFRLIDGAFAYGIEEEVGRAVQEKVKDGSIKREDIFYTGKIWNTFHRPELVRSCLEQSLKNLQFDYVDLFLIHHPCSLKPGADLLPRGENGKLLFDRVDLCKTWEAMEACKDAGLAKSLGVSSFNRKLLEMLLNKPGLEYKPVLNQVECHPYLNQSKLLAFCRSKDILLEAFAALGSQRDTAWMDLNTPVLLEDPVLGAIAKKLSRSPASVAIRYQLQRNIVVLAKSFNRKHLEENFQVFDFQLSEKDMKALDDLNDKNIRYMKMNE</sequence>
<protein>
    <recommendedName>
        <fullName evidence="5">NADP-dependent oxidoreductase domain-containing protein</fullName>
    </recommendedName>
</protein>